<accession>A0AA88GT84</accession>
<gene>
    <name evidence="2" type="ORF">C9374_002189</name>
</gene>
<dbReference type="InterPro" id="IPR000210">
    <property type="entry name" value="BTB/POZ_dom"/>
</dbReference>
<protein>
    <recommendedName>
        <fullName evidence="1">BTB domain-containing protein</fullName>
    </recommendedName>
</protein>
<dbReference type="InterPro" id="IPR011333">
    <property type="entry name" value="SKP1/BTB/POZ_sf"/>
</dbReference>
<proteinExistence type="predicted"/>
<dbReference type="Proteomes" id="UP000816034">
    <property type="component" value="Unassembled WGS sequence"/>
</dbReference>
<dbReference type="RefSeq" id="XP_044550437.1">
    <property type="nucleotide sequence ID" value="XM_044691579.1"/>
</dbReference>
<keyword evidence="3" id="KW-1185">Reference proteome</keyword>
<organism evidence="2 3">
    <name type="scientific">Naegleria lovaniensis</name>
    <name type="common">Amoeba</name>
    <dbReference type="NCBI Taxonomy" id="51637"/>
    <lineage>
        <taxon>Eukaryota</taxon>
        <taxon>Discoba</taxon>
        <taxon>Heterolobosea</taxon>
        <taxon>Tetramitia</taxon>
        <taxon>Eutetramitia</taxon>
        <taxon>Vahlkampfiidae</taxon>
        <taxon>Naegleria</taxon>
    </lineage>
</organism>
<comment type="caution">
    <text evidence="2">The sequence shown here is derived from an EMBL/GenBank/DDBJ whole genome shotgun (WGS) entry which is preliminary data.</text>
</comment>
<dbReference type="GeneID" id="68094645"/>
<feature type="domain" description="BTB" evidence="1">
    <location>
        <begin position="16"/>
        <end position="64"/>
    </location>
</feature>
<dbReference type="EMBL" id="PYSW02000015">
    <property type="protein sequence ID" value="KAG2386445.1"/>
    <property type="molecule type" value="Genomic_DNA"/>
</dbReference>
<dbReference type="SUPFAM" id="SSF54695">
    <property type="entry name" value="POZ domain"/>
    <property type="match status" value="1"/>
</dbReference>
<evidence type="ECO:0000259" key="1">
    <source>
        <dbReference type="Pfam" id="PF00651"/>
    </source>
</evidence>
<reference evidence="2 3" key="1">
    <citation type="journal article" date="2018" name="BMC Genomics">
        <title>The genome of Naegleria lovaniensis, the basis for a comparative approach to unravel pathogenicity factors of the human pathogenic amoeba N. fowleri.</title>
        <authorList>
            <person name="Liechti N."/>
            <person name="Schurch N."/>
            <person name="Bruggmann R."/>
            <person name="Wittwer M."/>
        </authorList>
    </citation>
    <scope>NUCLEOTIDE SEQUENCE [LARGE SCALE GENOMIC DNA]</scope>
    <source>
        <strain evidence="2 3">ATCC 30569</strain>
    </source>
</reference>
<dbReference type="AlphaFoldDB" id="A0AA88GT84"/>
<sequence>MKQHEDLPITCVNLFKLFNNEQFSDFKIKLPHSQQVLSVSKGILAMNSEYFSTLFQPLQHQQLSNTSQLDQQPFKEHIEQELEITGGAT</sequence>
<dbReference type="Gene3D" id="3.30.710.10">
    <property type="entry name" value="Potassium Channel Kv1.1, Chain A"/>
    <property type="match status" value="1"/>
</dbReference>
<evidence type="ECO:0000313" key="3">
    <source>
        <dbReference type="Proteomes" id="UP000816034"/>
    </source>
</evidence>
<dbReference type="Pfam" id="PF00651">
    <property type="entry name" value="BTB"/>
    <property type="match status" value="1"/>
</dbReference>
<name>A0AA88GT84_NAELO</name>
<evidence type="ECO:0000313" key="2">
    <source>
        <dbReference type="EMBL" id="KAG2386445.1"/>
    </source>
</evidence>